<feature type="compositionally biased region" description="Basic and acidic residues" evidence="6">
    <location>
        <begin position="262"/>
        <end position="273"/>
    </location>
</feature>
<dbReference type="InterPro" id="IPR005617">
    <property type="entry name" value="Groucho/TLE_N"/>
</dbReference>
<feature type="compositionally biased region" description="Low complexity" evidence="6">
    <location>
        <begin position="274"/>
        <end position="289"/>
    </location>
</feature>
<feature type="compositionally biased region" description="Basic and acidic residues" evidence="6">
    <location>
        <begin position="290"/>
        <end position="299"/>
    </location>
</feature>
<dbReference type="InterPro" id="IPR015943">
    <property type="entry name" value="WD40/YVTN_repeat-like_dom_sf"/>
</dbReference>
<evidence type="ECO:0007829" key="10">
    <source>
        <dbReference type="PeptideAtlas" id="A0ABK0LG92"/>
    </source>
</evidence>
<comment type="subcellular location">
    <subcellularLocation>
        <location evidence="1">Nucleus</location>
    </subcellularLocation>
</comment>
<accession>A0ABK0LG92</accession>
<keyword evidence="9" id="KW-1185">Reference proteome</keyword>
<feature type="domain" description="Groucho/TLE N-terminal Q-rich" evidence="7">
    <location>
        <begin position="18"/>
        <end position="105"/>
    </location>
</feature>
<feature type="region of interest" description="Disordered" evidence="6">
    <location>
        <begin position="174"/>
        <end position="338"/>
    </location>
</feature>
<dbReference type="PANTHER" id="PTHR10814">
    <property type="entry name" value="TRANSDUCIN-LIKE ENHANCER PROTEIN"/>
    <property type="match status" value="1"/>
</dbReference>
<feature type="compositionally biased region" description="Basic and acidic residues" evidence="6">
    <location>
        <begin position="199"/>
        <end position="237"/>
    </location>
</feature>
<feature type="compositionally biased region" description="Low complexity" evidence="6">
    <location>
        <begin position="187"/>
        <end position="197"/>
    </location>
</feature>
<evidence type="ECO:0000256" key="2">
    <source>
        <dbReference type="ARBA" id="ARBA00005969"/>
    </source>
</evidence>
<protein>
    <submittedName>
        <fullName evidence="8">TLE family member 3, transcriptional corepressor</fullName>
    </submittedName>
</protein>
<dbReference type="Gene3D" id="2.130.10.10">
    <property type="entry name" value="YVTN repeat-like/Quinoprotein amine dehydrogenase"/>
    <property type="match status" value="1"/>
</dbReference>
<reference evidence="8" key="1">
    <citation type="submission" date="2024-01" db="EMBL/GenBank/DDBJ databases">
        <title>GRCr8: a new rat reference genome assembly contstructed from accurate long reads and long range scaffolding.</title>
        <authorList>
            <person name="Doris P.A."/>
            <person name="Kalbfleisch T."/>
            <person name="Li K."/>
            <person name="Howe K."/>
            <person name="Wood J."/>
        </authorList>
    </citation>
    <scope>NUCLEOTIDE SEQUENCE [LARGE SCALE GENOMIC DNA]</scope>
    <source>
        <strain evidence="8">Brown Norway</strain>
    </source>
</reference>
<evidence type="ECO:0000256" key="5">
    <source>
        <dbReference type="SAM" id="Coils"/>
    </source>
</evidence>
<keyword evidence="10" id="KW-1267">Proteomics identification</keyword>
<dbReference type="RGD" id="620292">
    <property type="gene designation" value="Tle3"/>
</dbReference>
<dbReference type="Pfam" id="PF03920">
    <property type="entry name" value="TLE_N"/>
    <property type="match status" value="1"/>
</dbReference>
<dbReference type="InterPro" id="IPR036322">
    <property type="entry name" value="WD40_repeat_dom_sf"/>
</dbReference>
<dbReference type="PANTHER" id="PTHR10814:SF24">
    <property type="entry name" value="TRANSDUCIN-LIKE ENHANCER PROTEIN 3"/>
    <property type="match status" value="1"/>
</dbReference>
<evidence type="ECO:0000256" key="1">
    <source>
        <dbReference type="ARBA" id="ARBA00004123"/>
    </source>
</evidence>
<organism evidence="8 9">
    <name type="scientific">Rattus norvegicus</name>
    <name type="common">Rat</name>
    <dbReference type="NCBI Taxonomy" id="10116"/>
    <lineage>
        <taxon>Eukaryota</taxon>
        <taxon>Metazoa</taxon>
        <taxon>Chordata</taxon>
        <taxon>Craniata</taxon>
        <taxon>Vertebrata</taxon>
        <taxon>Euteleostomi</taxon>
        <taxon>Mammalia</taxon>
        <taxon>Eutheria</taxon>
        <taxon>Euarchontoglires</taxon>
        <taxon>Glires</taxon>
        <taxon>Rodentia</taxon>
        <taxon>Myomorpha</taxon>
        <taxon>Muroidea</taxon>
        <taxon>Muridae</taxon>
        <taxon>Murinae</taxon>
        <taxon>Rattus</taxon>
    </lineage>
</organism>
<evidence type="ECO:0000256" key="4">
    <source>
        <dbReference type="ARBA" id="ARBA00023242"/>
    </source>
</evidence>
<dbReference type="InterPro" id="IPR009146">
    <property type="entry name" value="Groucho_enhance"/>
</dbReference>
<keyword evidence="3" id="KW-0879">Wnt signaling pathway</keyword>
<evidence type="ECO:0000313" key="8">
    <source>
        <dbReference type="Ensembl" id="ENSRNOP00000103648.1"/>
    </source>
</evidence>
<reference evidence="8" key="2">
    <citation type="submission" date="2025-08" db="UniProtKB">
        <authorList>
            <consortium name="Ensembl"/>
        </authorList>
    </citation>
    <scope>IDENTIFICATION</scope>
    <source>
        <strain evidence="8">Brown Norway</strain>
    </source>
</reference>
<feature type="compositionally biased region" description="Basic and acidic residues" evidence="6">
    <location>
        <begin position="174"/>
        <end position="186"/>
    </location>
</feature>
<feature type="compositionally biased region" description="Polar residues" evidence="6">
    <location>
        <begin position="300"/>
        <end position="312"/>
    </location>
</feature>
<keyword evidence="4" id="KW-0539">Nucleus</keyword>
<evidence type="ECO:0000256" key="6">
    <source>
        <dbReference type="SAM" id="MobiDB-lite"/>
    </source>
</evidence>
<comment type="similarity">
    <text evidence="2">Belongs to the WD repeat Groucho/TLE family.</text>
</comment>
<evidence type="ECO:0000259" key="7">
    <source>
        <dbReference type="Pfam" id="PF03920"/>
    </source>
</evidence>
<dbReference type="SUPFAM" id="SSF50978">
    <property type="entry name" value="WD40 repeat-like"/>
    <property type="match status" value="1"/>
</dbReference>
<dbReference type="Ensembl" id="ENSRNOT00000133027.1">
    <property type="protein sequence ID" value="ENSRNOP00000103648.1"/>
    <property type="gene ID" value="ENSRNOG00000013013.8"/>
</dbReference>
<dbReference type="Proteomes" id="UP000002494">
    <property type="component" value="Chromosome 8"/>
</dbReference>
<dbReference type="GeneTree" id="ENSGT01030000234519"/>
<reference evidence="8" key="3">
    <citation type="submission" date="2025-09" db="UniProtKB">
        <authorList>
            <consortium name="Ensembl"/>
        </authorList>
    </citation>
    <scope>IDENTIFICATION</scope>
    <source>
        <strain evidence="8">Brown Norway</strain>
    </source>
</reference>
<proteinExistence type="evidence at protein level"/>
<keyword evidence="5" id="KW-0175">Coiled coil</keyword>
<name>A0ABK0LG92_RAT</name>
<feature type="coiled-coil region" evidence="5">
    <location>
        <begin position="26"/>
        <end position="60"/>
    </location>
</feature>
<sequence>MYPQGRHPAPHQPGQPGFKFTVAESCDRIKDEFQFLQAQYHSLKVEYDKLANEKTEMQRHYVMYYEMSYGLNIEMHKQTEIAKRLNTILAQIMPFLSQEVRPSFVSFPFCLGQPSQQLQAQHLSHATHGPPVQLPPHPSGLQPPGIPPVTGSSSGLLALGALGSQAHLAVKDEKNHHELDHRERESSTNNSVSPSESLRASEKHRGSADYSMEAKKRKAEEKDSLSRYDSDGDKSDDLVVDVSNEDPATPRVSPAHSPPENGLDKARGLKKDAPTSPASVASSSSTPSSKTKDLGHNDKSSTPGLKSNTPTPRNDAPTPGTSTTPGLRSMPGKPPGMDPIASALRTPISLTSSYAAPFAMMSHHEMNGSLTSPSAYAGLHNIPSQMSAAAAAAAAAYGRSPMVSFGAVRRPFGSFCDPPPPCRAYSFHVSADGQMQPVPFPHDALAGPGIPRHARQINTLSHGEVVCAVTISNPTRHVYTGGKGCVKIWDISQPGSKSPISQLDCLGQLHPLMQASP</sequence>
<gene>
    <name evidence="8" type="primary">Tle3</name>
</gene>
<evidence type="ECO:0000256" key="3">
    <source>
        <dbReference type="ARBA" id="ARBA00022687"/>
    </source>
</evidence>
<evidence type="ECO:0000313" key="9">
    <source>
        <dbReference type="Proteomes" id="UP000002494"/>
    </source>
</evidence>
<feature type="region of interest" description="Disordered" evidence="6">
    <location>
        <begin position="120"/>
        <end position="153"/>
    </location>
</feature>